<dbReference type="Pfam" id="PF21306">
    <property type="entry name" value="TetR_C_40"/>
    <property type="match status" value="1"/>
</dbReference>
<dbReference type="InterPro" id="IPR001647">
    <property type="entry name" value="HTH_TetR"/>
</dbReference>
<dbReference type="EMBL" id="RSEC01000059">
    <property type="protein sequence ID" value="RSD11778.1"/>
    <property type="molecule type" value="Genomic_DNA"/>
</dbReference>
<dbReference type="Proteomes" id="UP000267081">
    <property type="component" value="Unassembled WGS sequence"/>
</dbReference>
<proteinExistence type="predicted"/>
<reference evidence="7 8" key="1">
    <citation type="submission" date="2018-12" db="EMBL/GenBank/DDBJ databases">
        <title>Amycolatopsis eburnea sp. nov. actinomycete associate with arbuscular mycorrhiza fungal spore.</title>
        <authorList>
            <person name="Lumyong S."/>
            <person name="Chaiya L."/>
        </authorList>
    </citation>
    <scope>NUCLEOTIDE SEQUENCE [LARGE SCALE GENOMIC DNA]</scope>
    <source>
        <strain evidence="7 8">GLM-1</strain>
    </source>
</reference>
<dbReference type="PROSITE" id="PS50977">
    <property type="entry name" value="HTH_TETR_2"/>
    <property type="match status" value="1"/>
</dbReference>
<keyword evidence="2 4" id="KW-0238">DNA-binding</keyword>
<protein>
    <submittedName>
        <fullName evidence="7">TetR/AcrR family transcriptional regulator</fullName>
    </submittedName>
</protein>
<feature type="region of interest" description="Disordered" evidence="5">
    <location>
        <begin position="215"/>
        <end position="248"/>
    </location>
</feature>
<keyword evidence="1" id="KW-0805">Transcription regulation</keyword>
<organism evidence="7 8">
    <name type="scientific">Amycolatopsis eburnea</name>
    <dbReference type="NCBI Taxonomy" id="2267691"/>
    <lineage>
        <taxon>Bacteria</taxon>
        <taxon>Bacillati</taxon>
        <taxon>Actinomycetota</taxon>
        <taxon>Actinomycetes</taxon>
        <taxon>Pseudonocardiales</taxon>
        <taxon>Pseudonocardiaceae</taxon>
        <taxon>Amycolatopsis</taxon>
    </lineage>
</organism>
<evidence type="ECO:0000256" key="3">
    <source>
        <dbReference type="ARBA" id="ARBA00023163"/>
    </source>
</evidence>
<evidence type="ECO:0000256" key="4">
    <source>
        <dbReference type="PROSITE-ProRule" id="PRU00335"/>
    </source>
</evidence>
<dbReference type="Gene3D" id="1.10.357.10">
    <property type="entry name" value="Tetracycline Repressor, domain 2"/>
    <property type="match status" value="1"/>
</dbReference>
<dbReference type="GO" id="GO:0000976">
    <property type="term" value="F:transcription cis-regulatory region binding"/>
    <property type="evidence" value="ECO:0007669"/>
    <property type="project" value="TreeGrafter"/>
</dbReference>
<dbReference type="PANTHER" id="PTHR30055:SF234">
    <property type="entry name" value="HTH-TYPE TRANSCRIPTIONAL REGULATOR BETI"/>
    <property type="match status" value="1"/>
</dbReference>
<dbReference type="PANTHER" id="PTHR30055">
    <property type="entry name" value="HTH-TYPE TRANSCRIPTIONAL REGULATOR RUTR"/>
    <property type="match status" value="1"/>
</dbReference>
<sequence>MPEHAPSRLDRRKARTRAALVRAAQALIAEGKTAVAILEITQAADVGLGSFYNHFETKEQLFHAAVEDALDVHGAILDELTTDMDDPAQVFAQSFRLTGRLHRRHPELSKVLLHHGLELATSERGLAPRARRDIEAAVRDGRFTVTDTELAMVTVAGAALGLGHLLHRHPERDDAASTDQVAEDLLRMFGLTAAEAHEICGRPLPGLDAIAIGPDTAASRLGGTPTRRPVPRSDPGRGRRSRGARRSR</sequence>
<dbReference type="AlphaFoldDB" id="A0A3R9DT12"/>
<dbReference type="RefSeq" id="WP_125314003.1">
    <property type="nucleotide sequence ID" value="NZ_RSEC01000059.1"/>
</dbReference>
<evidence type="ECO:0000313" key="8">
    <source>
        <dbReference type="Proteomes" id="UP000267081"/>
    </source>
</evidence>
<name>A0A3R9DT12_9PSEU</name>
<feature type="domain" description="HTH tetR-type" evidence="6">
    <location>
        <begin position="14"/>
        <end position="73"/>
    </location>
</feature>
<evidence type="ECO:0000259" key="6">
    <source>
        <dbReference type="PROSITE" id="PS50977"/>
    </source>
</evidence>
<evidence type="ECO:0000313" key="7">
    <source>
        <dbReference type="EMBL" id="RSD11778.1"/>
    </source>
</evidence>
<dbReference type="InterPro" id="IPR009057">
    <property type="entry name" value="Homeodomain-like_sf"/>
</dbReference>
<keyword evidence="3" id="KW-0804">Transcription</keyword>
<evidence type="ECO:0000256" key="2">
    <source>
        <dbReference type="ARBA" id="ARBA00023125"/>
    </source>
</evidence>
<dbReference type="InterPro" id="IPR036271">
    <property type="entry name" value="Tet_transcr_reg_TetR-rel_C_sf"/>
</dbReference>
<accession>A0A3R9DT12</accession>
<keyword evidence="8" id="KW-1185">Reference proteome</keyword>
<dbReference type="SUPFAM" id="SSF48498">
    <property type="entry name" value="Tetracyclin repressor-like, C-terminal domain"/>
    <property type="match status" value="1"/>
</dbReference>
<comment type="caution">
    <text evidence="7">The sequence shown here is derived from an EMBL/GenBank/DDBJ whole genome shotgun (WGS) entry which is preliminary data.</text>
</comment>
<evidence type="ECO:0000256" key="5">
    <source>
        <dbReference type="SAM" id="MobiDB-lite"/>
    </source>
</evidence>
<dbReference type="InterPro" id="IPR049513">
    <property type="entry name" value="TetR_C_40"/>
</dbReference>
<dbReference type="Pfam" id="PF00440">
    <property type="entry name" value="TetR_N"/>
    <property type="match status" value="1"/>
</dbReference>
<evidence type="ECO:0000256" key="1">
    <source>
        <dbReference type="ARBA" id="ARBA00023015"/>
    </source>
</evidence>
<gene>
    <name evidence="7" type="ORF">EIY87_34035</name>
</gene>
<feature type="compositionally biased region" description="Basic residues" evidence="5">
    <location>
        <begin position="238"/>
        <end position="248"/>
    </location>
</feature>
<dbReference type="GO" id="GO:0003700">
    <property type="term" value="F:DNA-binding transcription factor activity"/>
    <property type="evidence" value="ECO:0007669"/>
    <property type="project" value="TreeGrafter"/>
</dbReference>
<feature type="DNA-binding region" description="H-T-H motif" evidence="4">
    <location>
        <begin position="36"/>
        <end position="55"/>
    </location>
</feature>
<dbReference type="OrthoDB" id="3481545at2"/>
<dbReference type="SUPFAM" id="SSF46689">
    <property type="entry name" value="Homeodomain-like"/>
    <property type="match status" value="1"/>
</dbReference>
<dbReference type="InterPro" id="IPR050109">
    <property type="entry name" value="HTH-type_TetR-like_transc_reg"/>
</dbReference>